<dbReference type="AlphaFoldDB" id="G2QJJ6"/>
<feature type="compositionally biased region" description="Polar residues" evidence="1">
    <location>
        <begin position="1"/>
        <end position="19"/>
    </location>
</feature>
<dbReference type="eggNOG" id="ENOG502RJEQ">
    <property type="taxonomic scope" value="Eukaryota"/>
</dbReference>
<dbReference type="RefSeq" id="XP_003664998.1">
    <property type="nucleotide sequence ID" value="XM_003664950.1"/>
</dbReference>
<feature type="compositionally biased region" description="Polar residues" evidence="1">
    <location>
        <begin position="107"/>
        <end position="117"/>
    </location>
</feature>
<reference evidence="2 3" key="1">
    <citation type="journal article" date="2011" name="Nat. Biotechnol.">
        <title>Comparative genomic analysis of the thermophilic biomass-degrading fungi Myceliophthora thermophila and Thielavia terrestris.</title>
        <authorList>
            <person name="Berka R.M."/>
            <person name="Grigoriev I.V."/>
            <person name="Otillar R."/>
            <person name="Salamov A."/>
            <person name="Grimwood J."/>
            <person name="Reid I."/>
            <person name="Ishmael N."/>
            <person name="John T."/>
            <person name="Darmond C."/>
            <person name="Moisan M.-C."/>
            <person name="Henrissat B."/>
            <person name="Coutinho P.M."/>
            <person name="Lombard V."/>
            <person name="Natvig D.O."/>
            <person name="Lindquist E."/>
            <person name="Schmutz J."/>
            <person name="Lucas S."/>
            <person name="Harris P."/>
            <person name="Powlowski J."/>
            <person name="Bellemare A."/>
            <person name="Taylor D."/>
            <person name="Butler G."/>
            <person name="de Vries R.P."/>
            <person name="Allijn I.E."/>
            <person name="van den Brink J."/>
            <person name="Ushinsky S."/>
            <person name="Storms R."/>
            <person name="Powell A.J."/>
            <person name="Paulsen I.T."/>
            <person name="Elbourne L.D.H."/>
            <person name="Baker S.E."/>
            <person name="Magnuson J."/>
            <person name="LaBoissiere S."/>
            <person name="Clutterbuck A.J."/>
            <person name="Martinez D."/>
            <person name="Wogulis M."/>
            <person name="de Leon A.L."/>
            <person name="Rey M.W."/>
            <person name="Tsang A."/>
        </authorList>
    </citation>
    <scope>NUCLEOTIDE SEQUENCE [LARGE SCALE GENOMIC DNA]</scope>
    <source>
        <strain evidence="3">ATCC 42464 / BCRC 31852 / DSM 1799</strain>
    </source>
</reference>
<sequence length="139" mass="15760">MGSALSRCTSRSPGHSPSGLSVPDIGQKTLDRQPNWLVPPARWRTKPVNQQPVRYRTPTPYPKNHRKPMVDSTENVDGSSIPEKASTFEAPAVSHLDMRSSHRRQSLAESRNPNFQKPQPALRITWEVSPRLNRFERVV</sequence>
<dbReference type="OMA" id="VRIHIQE"/>
<protein>
    <submittedName>
        <fullName evidence="2">Uncharacterized protein</fullName>
    </submittedName>
</protein>
<dbReference type="GeneID" id="11506948"/>
<keyword evidence="3" id="KW-1185">Reference proteome</keyword>
<dbReference type="OrthoDB" id="4567962at2759"/>
<proteinExistence type="predicted"/>
<dbReference type="VEuPathDB" id="FungiDB:MYCTH_2308271"/>
<dbReference type="EMBL" id="CP003006">
    <property type="protein sequence ID" value="AEO59753.1"/>
    <property type="molecule type" value="Genomic_DNA"/>
</dbReference>
<evidence type="ECO:0000313" key="2">
    <source>
        <dbReference type="EMBL" id="AEO59753.1"/>
    </source>
</evidence>
<evidence type="ECO:0000256" key="1">
    <source>
        <dbReference type="SAM" id="MobiDB-lite"/>
    </source>
</evidence>
<dbReference type="InParanoid" id="G2QJJ6"/>
<gene>
    <name evidence="2" type="ORF">MYCTH_2308271</name>
</gene>
<dbReference type="HOGENOM" id="CLU_1876295_0_0_1"/>
<organism evidence="2 3">
    <name type="scientific">Thermothelomyces thermophilus (strain ATCC 42464 / BCRC 31852 / DSM 1799)</name>
    <name type="common">Sporotrichum thermophile</name>
    <dbReference type="NCBI Taxonomy" id="573729"/>
    <lineage>
        <taxon>Eukaryota</taxon>
        <taxon>Fungi</taxon>
        <taxon>Dikarya</taxon>
        <taxon>Ascomycota</taxon>
        <taxon>Pezizomycotina</taxon>
        <taxon>Sordariomycetes</taxon>
        <taxon>Sordariomycetidae</taxon>
        <taxon>Sordariales</taxon>
        <taxon>Chaetomiaceae</taxon>
        <taxon>Thermothelomyces</taxon>
    </lineage>
</organism>
<dbReference type="KEGG" id="mtm:MYCTH_2308271"/>
<accession>G2QJJ6</accession>
<evidence type="ECO:0000313" key="3">
    <source>
        <dbReference type="Proteomes" id="UP000007322"/>
    </source>
</evidence>
<name>G2QJJ6_THET4</name>
<feature type="region of interest" description="Disordered" evidence="1">
    <location>
        <begin position="1"/>
        <end position="118"/>
    </location>
</feature>
<dbReference type="Proteomes" id="UP000007322">
    <property type="component" value="Chromosome 5"/>
</dbReference>